<accession>A0AAJ1IB88</accession>
<evidence type="ECO:0000313" key="3">
    <source>
        <dbReference type="Proteomes" id="UP001221217"/>
    </source>
</evidence>
<sequence>MNAKPDCIVCLLNQYLKISRLCGLEEETIKTNFFGTLAELSELNEEMTPPEIAAYCTNSIEKTSGVSDPYKDIKILSNESAMELYPELKQRVSDAEYPFAEALALAIAGNLIDYGAKISLNLHDALEEILSQPLFQHIEEGEDFNQELFQLSRFHNELKSAENIIYLGDNAGEIVFDRIFIETLLKEFPDKKITFVVRGGPALNDALLEDTADVGIDKIVDVMSSGTATAGTVLSNCSEDFLDKLYAADLVISKGQGNYEALSGQELPPTWFLFRIKCDLVAEHAGGPEGALVLKKNRLVKEAVI</sequence>
<dbReference type="Gene3D" id="3.40.50.10880">
    <property type="entry name" value="Uncharacterised protein PF01937, DUF89, domain 3"/>
    <property type="match status" value="1"/>
</dbReference>
<name>A0AAJ1IB88_9SPIO</name>
<dbReference type="PIRSF" id="PIRSF006593">
    <property type="entry name" value="UCP006593"/>
    <property type="match status" value="1"/>
</dbReference>
<evidence type="ECO:0000259" key="1">
    <source>
        <dbReference type="Pfam" id="PF01937"/>
    </source>
</evidence>
<dbReference type="InterPro" id="IPR036075">
    <property type="entry name" value="ARMT-1-like_metal-bd_sf"/>
</dbReference>
<comment type="caution">
    <text evidence="2">The sequence shown here is derived from an EMBL/GenBank/DDBJ whole genome shotgun (WGS) entry which is preliminary data.</text>
</comment>
<protein>
    <submittedName>
        <fullName evidence="2">ARMT1-like domain-containing protein</fullName>
    </submittedName>
</protein>
<dbReference type="AlphaFoldDB" id="A0AAJ1IB88"/>
<feature type="domain" description="Damage-control phosphatase ARMT1-like metal-binding" evidence="1">
    <location>
        <begin position="4"/>
        <end position="292"/>
    </location>
</feature>
<dbReference type="InterPro" id="IPR002791">
    <property type="entry name" value="ARMT1-like_metal-bd"/>
</dbReference>
<evidence type="ECO:0000313" key="2">
    <source>
        <dbReference type="EMBL" id="MDC7226087.1"/>
    </source>
</evidence>
<dbReference type="EMBL" id="JAQQAL010000011">
    <property type="protein sequence ID" value="MDC7226087.1"/>
    <property type="molecule type" value="Genomic_DNA"/>
</dbReference>
<reference evidence="2 3" key="1">
    <citation type="submission" date="2022-12" db="EMBL/GenBank/DDBJ databases">
        <title>Metagenome assembled genome from gulf of manar.</title>
        <authorList>
            <person name="Kohli P."/>
            <person name="Pk S."/>
            <person name="Venkata Ramana C."/>
            <person name="Sasikala C."/>
        </authorList>
    </citation>
    <scope>NUCLEOTIDE SEQUENCE [LARGE SCALE GENOMIC DNA]</scope>
    <source>
        <strain evidence="2">JB008</strain>
    </source>
</reference>
<dbReference type="Pfam" id="PF01937">
    <property type="entry name" value="ARMT1-like_dom"/>
    <property type="match status" value="1"/>
</dbReference>
<dbReference type="SUPFAM" id="SSF111321">
    <property type="entry name" value="AF1104-like"/>
    <property type="match status" value="1"/>
</dbReference>
<proteinExistence type="predicted"/>
<dbReference type="Proteomes" id="UP001221217">
    <property type="component" value="Unassembled WGS sequence"/>
</dbReference>
<organism evidence="2 3">
    <name type="scientific">Candidatus Thalassospirochaeta sargassi</name>
    <dbReference type="NCBI Taxonomy" id="3119039"/>
    <lineage>
        <taxon>Bacteria</taxon>
        <taxon>Pseudomonadati</taxon>
        <taxon>Spirochaetota</taxon>
        <taxon>Spirochaetia</taxon>
        <taxon>Spirochaetales</taxon>
        <taxon>Spirochaetaceae</taxon>
        <taxon>Candidatus Thalassospirochaeta</taxon>
    </lineage>
</organism>
<dbReference type="InterPro" id="IPR014444">
    <property type="entry name" value="PH1575-like"/>
</dbReference>
<gene>
    <name evidence="2" type="ORF">PQJ61_04910</name>
</gene>
<dbReference type="Gene3D" id="1.10.285.20">
    <property type="entry name" value="Uncharacterised protein PF01937, DUF89, domain 2"/>
    <property type="match status" value="1"/>
</dbReference>